<dbReference type="Pfam" id="PF00005">
    <property type="entry name" value="ABC_tran"/>
    <property type="match status" value="2"/>
</dbReference>
<name>A0A815FII5_ADIRI</name>
<evidence type="ECO:0000313" key="16">
    <source>
        <dbReference type="EMBL" id="CAF1411691.1"/>
    </source>
</evidence>
<dbReference type="Proteomes" id="UP000663852">
    <property type="component" value="Unassembled WGS sequence"/>
</dbReference>
<dbReference type="SMART" id="SM00382">
    <property type="entry name" value="AAA"/>
    <property type="match status" value="2"/>
</dbReference>
<evidence type="ECO:0000256" key="8">
    <source>
        <dbReference type="ARBA" id="ARBA00022967"/>
    </source>
</evidence>
<evidence type="ECO:0000256" key="11">
    <source>
        <dbReference type="ARBA" id="ARBA00023180"/>
    </source>
</evidence>
<dbReference type="GO" id="GO:0016887">
    <property type="term" value="F:ATP hydrolysis activity"/>
    <property type="evidence" value="ECO:0007669"/>
    <property type="project" value="InterPro"/>
</dbReference>
<dbReference type="PANTHER" id="PTHR43394:SF11">
    <property type="entry name" value="ATP-BINDING CASSETTE TRANSPORTER"/>
    <property type="match status" value="1"/>
</dbReference>
<dbReference type="EMBL" id="CAJNOR010002668">
    <property type="protein sequence ID" value="CAF1325741.1"/>
    <property type="molecule type" value="Genomic_DNA"/>
</dbReference>
<dbReference type="CDD" id="cd03249">
    <property type="entry name" value="ABC_MTABC3_MDL1_MDL2"/>
    <property type="match status" value="1"/>
</dbReference>
<dbReference type="GO" id="GO:0005524">
    <property type="term" value="F:ATP binding"/>
    <property type="evidence" value="ECO:0007669"/>
    <property type="project" value="UniProtKB-KW"/>
</dbReference>
<dbReference type="InterPro" id="IPR017871">
    <property type="entry name" value="ABC_transporter-like_CS"/>
</dbReference>
<gene>
    <name evidence="16" type="ORF">EDS130_LOCUS36774</name>
    <name evidence="15" type="ORF">XAT740_LOCUS30161</name>
</gene>
<dbReference type="PROSITE" id="PS50893">
    <property type="entry name" value="ABC_TRANSPORTER_2"/>
    <property type="match status" value="2"/>
</dbReference>
<keyword evidence="10 12" id="KW-0472">Membrane</keyword>
<keyword evidence="5" id="KW-0677">Repeat</keyword>
<comment type="caution">
    <text evidence="15">The sequence shown here is derived from an EMBL/GenBank/DDBJ whole genome shotgun (WGS) entry which is preliminary data.</text>
</comment>
<dbReference type="SUPFAM" id="SSF52540">
    <property type="entry name" value="P-loop containing nucleoside triphosphate hydrolases"/>
    <property type="match status" value="2"/>
</dbReference>
<organism evidence="15 17">
    <name type="scientific">Adineta ricciae</name>
    <name type="common">Rotifer</name>
    <dbReference type="NCBI Taxonomy" id="249248"/>
    <lineage>
        <taxon>Eukaryota</taxon>
        <taxon>Metazoa</taxon>
        <taxon>Spiralia</taxon>
        <taxon>Gnathifera</taxon>
        <taxon>Rotifera</taxon>
        <taxon>Eurotatoria</taxon>
        <taxon>Bdelloidea</taxon>
        <taxon>Adinetida</taxon>
        <taxon>Adinetidae</taxon>
        <taxon>Adineta</taxon>
    </lineage>
</organism>
<feature type="domain" description="ABC transporter" evidence="13">
    <location>
        <begin position="905"/>
        <end position="1144"/>
    </location>
</feature>
<feature type="domain" description="ABC transmembrane type-1" evidence="14">
    <location>
        <begin position="1"/>
        <end position="181"/>
    </location>
</feature>
<evidence type="ECO:0000256" key="3">
    <source>
        <dbReference type="ARBA" id="ARBA00022448"/>
    </source>
</evidence>
<feature type="domain" description="ABC transmembrane type-1" evidence="14">
    <location>
        <begin position="583"/>
        <end position="861"/>
    </location>
</feature>
<evidence type="ECO:0000256" key="5">
    <source>
        <dbReference type="ARBA" id="ARBA00022737"/>
    </source>
</evidence>
<feature type="transmembrane region" description="Helical" evidence="12">
    <location>
        <begin position="114"/>
        <end position="135"/>
    </location>
</feature>
<dbReference type="PROSITE" id="PS51257">
    <property type="entry name" value="PROKAR_LIPOPROTEIN"/>
    <property type="match status" value="1"/>
</dbReference>
<feature type="transmembrane region" description="Helical" evidence="12">
    <location>
        <begin position="12"/>
        <end position="32"/>
    </location>
</feature>
<feature type="domain" description="ABC transporter" evidence="13">
    <location>
        <begin position="238"/>
        <end position="495"/>
    </location>
</feature>
<comment type="similarity">
    <text evidence="2">Belongs to the ABC transporter superfamily. ABCB family. Multidrug resistance exporter (TC 3.A.1.201) subfamily.</text>
</comment>
<dbReference type="InterPro" id="IPR039421">
    <property type="entry name" value="Type_1_exporter"/>
</dbReference>
<dbReference type="Proteomes" id="UP000663828">
    <property type="component" value="Unassembled WGS sequence"/>
</dbReference>
<keyword evidence="6" id="KW-0547">Nucleotide-binding</keyword>
<accession>A0A815FII5</accession>
<evidence type="ECO:0000256" key="7">
    <source>
        <dbReference type="ARBA" id="ARBA00022840"/>
    </source>
</evidence>
<dbReference type="FunFam" id="3.40.50.300:FF:000479">
    <property type="entry name" value="Multidrug resistance protein 1A"/>
    <property type="match status" value="1"/>
</dbReference>
<feature type="transmembrane region" description="Helical" evidence="12">
    <location>
        <begin position="804"/>
        <end position="829"/>
    </location>
</feature>
<keyword evidence="11" id="KW-0325">Glycoprotein</keyword>
<sequence>MDKITAGIGYDFIIMITAVLTIVGVLIACFVVNWTLTLIQLCIVPFIFVCSIVFSRLISNATKNELKTYSEAGQIAQEVFSSFRTVLSLNGVKFEQKRYDNALRRSRWSSVQKGAIFGIFVGSIALAIYFVYIVGSISGSLLMSYGEDTLGITEILIVTTAFAECMGYFSTIGPFAESFSEAQGPATSLLRLIEEVKYKKEQYCIILNMIGENIDMNEPEIWEGDSTDKQPVALNGDIKFDNVNFAYPSRKDVVVLHNLSLVARAGQTTAIVGSSGSGKSTCISLLLRYYEPLSGQITINGQSAKQYSLRQLRQTAGLVNQEPFLFHTTVYENIRFGKLNATTEQIENAARQANAHDFIMQLPNKYSTIVGGSGLQLSGGEKQRIALARVLVKQPSILLLDEATSALDTLSEKVVQETLARVCQGCLSVNRPILFILYMSIGFNIGRTTVVIAHRLTTIQNADKIYVLDHGNVVEEGTHETLLAKGGKYKEMILKQQTEHADDSIYATIGIEEFGQQKEQQIGTVLYLSGLEYCFLFIPDEQYTEFNGEESIDEDEDVESSSGNQFLILRLLSINKPEWLFILMGCILCAINGVSEPFFAILYANVIKAFGECSNSGMLKQVLISSVLFLLLGIVKLFLNFFQYTLFGISGSKLTERIRSKAFSCLLRQEVAYFDRPENSCGAVCSRLSHDALSVQKLIGNRLGVILESFSSAMCGFLIGLYFNLELTIIIFLFLIAYFILIHIEVKVDLWLDNEINKIREPASTLINEVMHNMRTIKHLGIEKEVLRQYSEYNEATFTKIRKVLILTALFYGISWTIPDLAVIVLYWRALGLIENHELDALNMIMIIAFSVFSIEAMRSLELTVNPIGGSMASAKRFFRLFDRTPAIDNASTEGKQLIDFSGEISFNKVQFSYPSRPNSIALNQFQLEIKPGQRIALVGASGCGKSTTIQLLERFYDVVDGQLLLDGIDIRELNIECVRSFFGLVSQEPVLFDLTIADNITYGLENVSMDDIVNAATKANIHRFIQRLPEGYQTKAGARGNFLSGGEKQRIAIARAICRRPKVLLLDEATSAMDSHNEQVVQEALEKAQSEDFIQTSLIIAHRLSTIRSCDEIYVLNKGQIHESGNHEELMRLRGVYFKMVTGNKSNGKH</sequence>
<dbReference type="Gene3D" id="3.40.50.300">
    <property type="entry name" value="P-loop containing nucleotide triphosphate hydrolases"/>
    <property type="match status" value="2"/>
</dbReference>
<dbReference type="Pfam" id="PF00664">
    <property type="entry name" value="ABC_membrane"/>
    <property type="match status" value="2"/>
</dbReference>
<evidence type="ECO:0000313" key="15">
    <source>
        <dbReference type="EMBL" id="CAF1325741.1"/>
    </source>
</evidence>
<dbReference type="InterPro" id="IPR003593">
    <property type="entry name" value="AAA+_ATPase"/>
</dbReference>
<dbReference type="AlphaFoldDB" id="A0A815FII5"/>
<feature type="transmembrane region" description="Helical" evidence="12">
    <location>
        <begin position="729"/>
        <end position="752"/>
    </location>
</feature>
<evidence type="ECO:0000313" key="17">
    <source>
        <dbReference type="Proteomes" id="UP000663828"/>
    </source>
</evidence>
<proteinExistence type="inferred from homology"/>
<evidence type="ECO:0000259" key="14">
    <source>
        <dbReference type="PROSITE" id="PS50929"/>
    </source>
</evidence>
<feature type="transmembrane region" description="Helical" evidence="12">
    <location>
        <begin position="38"/>
        <end position="58"/>
    </location>
</feature>
<keyword evidence="7" id="KW-0067">ATP-binding</keyword>
<keyword evidence="17" id="KW-1185">Reference proteome</keyword>
<reference evidence="15" key="1">
    <citation type="submission" date="2021-02" db="EMBL/GenBank/DDBJ databases">
        <authorList>
            <person name="Nowell W R."/>
        </authorList>
    </citation>
    <scope>NUCLEOTIDE SEQUENCE</scope>
</reference>
<dbReference type="FunFam" id="3.40.50.300:FF:000967">
    <property type="entry name" value="ABC multidrug transporter mdr4"/>
    <property type="match status" value="1"/>
</dbReference>
<protein>
    <submittedName>
        <fullName evidence="15">Uncharacterized protein</fullName>
    </submittedName>
</protein>
<evidence type="ECO:0000256" key="10">
    <source>
        <dbReference type="ARBA" id="ARBA00023136"/>
    </source>
</evidence>
<dbReference type="GO" id="GO:0090374">
    <property type="term" value="P:oligopeptide export from mitochondrion"/>
    <property type="evidence" value="ECO:0007669"/>
    <property type="project" value="TreeGrafter"/>
</dbReference>
<feature type="transmembrane region" description="Helical" evidence="12">
    <location>
        <begin position="623"/>
        <end position="649"/>
    </location>
</feature>
<dbReference type="InterPro" id="IPR027417">
    <property type="entry name" value="P-loop_NTPase"/>
</dbReference>
<keyword evidence="3" id="KW-0813">Transport</keyword>
<dbReference type="SUPFAM" id="SSF90123">
    <property type="entry name" value="ABC transporter transmembrane region"/>
    <property type="match status" value="2"/>
</dbReference>
<dbReference type="InterPro" id="IPR003439">
    <property type="entry name" value="ABC_transporter-like_ATP-bd"/>
</dbReference>
<keyword evidence="4 12" id="KW-0812">Transmembrane</keyword>
<comment type="subcellular location">
    <subcellularLocation>
        <location evidence="1">Membrane</location>
        <topology evidence="1">Multi-pass membrane protein</topology>
    </subcellularLocation>
</comment>
<evidence type="ECO:0000256" key="4">
    <source>
        <dbReference type="ARBA" id="ARBA00022692"/>
    </source>
</evidence>
<dbReference type="PROSITE" id="PS00211">
    <property type="entry name" value="ABC_TRANSPORTER_1"/>
    <property type="match status" value="2"/>
</dbReference>
<dbReference type="OrthoDB" id="6500128at2759"/>
<dbReference type="InterPro" id="IPR011527">
    <property type="entry name" value="ABC1_TM_dom"/>
</dbReference>
<evidence type="ECO:0000256" key="6">
    <source>
        <dbReference type="ARBA" id="ARBA00022741"/>
    </source>
</evidence>
<dbReference type="PROSITE" id="PS50929">
    <property type="entry name" value="ABC_TM1F"/>
    <property type="match status" value="2"/>
</dbReference>
<dbReference type="Gene3D" id="1.20.1560.10">
    <property type="entry name" value="ABC transporter type 1, transmembrane domain"/>
    <property type="match status" value="2"/>
</dbReference>
<evidence type="ECO:0000256" key="9">
    <source>
        <dbReference type="ARBA" id="ARBA00022989"/>
    </source>
</evidence>
<dbReference type="CDD" id="cd18578">
    <property type="entry name" value="ABC_6TM_Pgp_ABCB1_D2_like"/>
    <property type="match status" value="1"/>
</dbReference>
<dbReference type="PANTHER" id="PTHR43394">
    <property type="entry name" value="ATP-DEPENDENT PERMEASE MDL1, MITOCHONDRIAL"/>
    <property type="match status" value="1"/>
</dbReference>
<dbReference type="GO" id="GO:0015421">
    <property type="term" value="F:ABC-type oligopeptide transporter activity"/>
    <property type="evidence" value="ECO:0007669"/>
    <property type="project" value="TreeGrafter"/>
</dbReference>
<dbReference type="EMBL" id="CAJNOJ010000348">
    <property type="protein sequence ID" value="CAF1411691.1"/>
    <property type="molecule type" value="Genomic_DNA"/>
</dbReference>
<dbReference type="InterPro" id="IPR036640">
    <property type="entry name" value="ABC1_TM_sf"/>
</dbReference>
<keyword evidence="9 12" id="KW-1133">Transmembrane helix</keyword>
<keyword evidence="8" id="KW-1278">Translocase</keyword>
<feature type="transmembrane region" description="Helical" evidence="12">
    <location>
        <begin position="579"/>
        <end position="603"/>
    </location>
</feature>
<evidence type="ECO:0000256" key="12">
    <source>
        <dbReference type="SAM" id="Phobius"/>
    </source>
</evidence>
<dbReference type="GO" id="GO:0005743">
    <property type="term" value="C:mitochondrial inner membrane"/>
    <property type="evidence" value="ECO:0007669"/>
    <property type="project" value="TreeGrafter"/>
</dbReference>
<evidence type="ECO:0000256" key="1">
    <source>
        <dbReference type="ARBA" id="ARBA00004141"/>
    </source>
</evidence>
<evidence type="ECO:0000259" key="13">
    <source>
        <dbReference type="PROSITE" id="PS50893"/>
    </source>
</evidence>
<evidence type="ECO:0000256" key="2">
    <source>
        <dbReference type="ARBA" id="ARBA00007577"/>
    </source>
</evidence>